<evidence type="ECO:0000313" key="3">
    <source>
        <dbReference type="Proteomes" id="UP000006230"/>
    </source>
</evidence>
<organism evidence="2 3">
    <name type="scientific">Salipiger bermudensis (strain DSM 26914 / JCM 13377 / KCTC 12554 / HTCC2601)</name>
    <name type="common">Pelagibaca bermudensis</name>
    <dbReference type="NCBI Taxonomy" id="314265"/>
    <lineage>
        <taxon>Bacteria</taxon>
        <taxon>Pseudomonadati</taxon>
        <taxon>Pseudomonadota</taxon>
        <taxon>Alphaproteobacteria</taxon>
        <taxon>Rhodobacterales</taxon>
        <taxon>Roseobacteraceae</taxon>
        <taxon>Salipiger</taxon>
    </lineage>
</organism>
<proteinExistence type="predicted"/>
<protein>
    <recommendedName>
        <fullName evidence="4">Membrane-anchored protein</fullName>
    </recommendedName>
</protein>
<evidence type="ECO:0008006" key="4">
    <source>
        <dbReference type="Google" id="ProtNLM"/>
    </source>
</evidence>
<dbReference type="Proteomes" id="UP000006230">
    <property type="component" value="Unassembled WGS sequence"/>
</dbReference>
<name>Q0FN29_SALBH</name>
<accession>Q0FN29</accession>
<keyword evidence="1" id="KW-0472">Membrane</keyword>
<dbReference type="InterPro" id="IPR021830">
    <property type="entry name" value="DUF3422"/>
</dbReference>
<dbReference type="eggNOG" id="COG4949">
    <property type="taxonomic scope" value="Bacteria"/>
</dbReference>
<feature type="transmembrane region" description="Helical" evidence="1">
    <location>
        <begin position="371"/>
        <end position="390"/>
    </location>
</feature>
<dbReference type="AlphaFoldDB" id="Q0FN29"/>
<dbReference type="EMBL" id="AATQ01000024">
    <property type="protein sequence ID" value="EAU45613.1"/>
    <property type="molecule type" value="Genomic_DNA"/>
</dbReference>
<gene>
    <name evidence="2" type="ORF">R2601_22007</name>
</gene>
<dbReference type="RefSeq" id="WP_007799458.1">
    <property type="nucleotide sequence ID" value="NZ_DS022276.1"/>
</dbReference>
<dbReference type="STRING" id="314265.R2601_22007"/>
<keyword evidence="1" id="KW-1133">Transmembrane helix</keyword>
<dbReference type="HOGENOM" id="CLU_035873_0_0_5"/>
<dbReference type="OrthoDB" id="9767470at2"/>
<keyword evidence="1" id="KW-0812">Transmembrane</keyword>
<comment type="caution">
    <text evidence="2">The sequence shown here is derived from an EMBL/GenBank/DDBJ whole genome shotgun (WGS) entry which is preliminary data.</text>
</comment>
<dbReference type="Pfam" id="PF11902">
    <property type="entry name" value="DUF3422"/>
    <property type="match status" value="1"/>
</dbReference>
<reference evidence="2 3" key="1">
    <citation type="journal article" date="2010" name="J. Bacteriol.">
        <title>Genome sequences of Pelagibaca bermudensis HTCC2601T and Maritimibacter alkaliphilus HTCC2654T, the type strains of two marine Roseobacter genera.</title>
        <authorList>
            <person name="Thrash J.C."/>
            <person name="Cho J.C."/>
            <person name="Ferriera S."/>
            <person name="Johnson J."/>
            <person name="Vergin K.L."/>
            <person name="Giovannoni S.J."/>
        </authorList>
    </citation>
    <scope>NUCLEOTIDE SEQUENCE [LARGE SCALE GENOMIC DNA]</scope>
    <source>
        <strain evidence="3">DSM 26914 / JCM 13377 / KCTC 12554 / HTCC2601</strain>
    </source>
</reference>
<sequence length="433" mass="48882">MPPIEDHPLRYQLANELHARPFPALQAPARAVYLAIKKAQDAASRDRSEDLDHLLDLLDRYGTQHPQPGATHFTAAIGKHVLKWEQHTEFVTYTVFLNGLGERPYDPADFEVFPDDWLRDAPGVRVTSAMLRICERPEDEDRINDMTRDWMVADSLAVSRVIDDAVVVAGDFRIDEGGHLRFAVFPRSDVGVRRVGRIVQRLCEIETYKALSMLGFTRVRAIQPRMTEIDEELTRLMTAMTHSDAPEEETLQALLRVSSELETLSAQTAFRLSATGAYEALVTQRIAVLREERFEGRQTFREFMARRFDPAMRTVKSAEKRLEAMSARAMRAGDLLRTRVEVKRSAQNQDLLESMDRRAGLQLRLQHTVEGLSVVAISYYAVSLVAYLLYPLAGMAGLSKGMMTALVVPPVVLAVWLGLRRIRAKVEGGEAHE</sequence>
<feature type="transmembrane region" description="Helical" evidence="1">
    <location>
        <begin position="402"/>
        <end position="419"/>
    </location>
</feature>
<evidence type="ECO:0000256" key="1">
    <source>
        <dbReference type="SAM" id="Phobius"/>
    </source>
</evidence>
<keyword evidence="3" id="KW-1185">Reference proteome</keyword>
<dbReference type="GeneID" id="92503549"/>
<evidence type="ECO:0000313" key="2">
    <source>
        <dbReference type="EMBL" id="EAU45613.1"/>
    </source>
</evidence>